<dbReference type="PRINTS" id="PR00039">
    <property type="entry name" value="HTHLYSR"/>
</dbReference>
<dbReference type="OrthoDB" id="5495633at2"/>
<dbReference type="EMBL" id="CP017758">
    <property type="protein sequence ID" value="AQV97955.1"/>
    <property type="molecule type" value="Genomic_DNA"/>
</dbReference>
<protein>
    <submittedName>
        <fullName evidence="6">LysR family transcriptional regulator</fullName>
    </submittedName>
</protein>
<dbReference type="InterPro" id="IPR005119">
    <property type="entry name" value="LysR_subst-bd"/>
</dbReference>
<keyword evidence="3" id="KW-0238">DNA-binding</keyword>
<dbReference type="PANTHER" id="PTHR30118">
    <property type="entry name" value="HTH-TYPE TRANSCRIPTIONAL REGULATOR LEUO-RELATED"/>
    <property type="match status" value="1"/>
</dbReference>
<evidence type="ECO:0000313" key="7">
    <source>
        <dbReference type="Proteomes" id="UP000189627"/>
    </source>
</evidence>
<dbReference type="PANTHER" id="PTHR30118:SF15">
    <property type="entry name" value="TRANSCRIPTIONAL REGULATORY PROTEIN"/>
    <property type="match status" value="1"/>
</dbReference>
<evidence type="ECO:0000313" key="6">
    <source>
        <dbReference type="EMBL" id="AQV97955.1"/>
    </source>
</evidence>
<dbReference type="Pfam" id="PF00126">
    <property type="entry name" value="HTH_1"/>
    <property type="match status" value="1"/>
</dbReference>
<comment type="similarity">
    <text evidence="1">Belongs to the LysR transcriptional regulatory family.</text>
</comment>
<evidence type="ECO:0000256" key="1">
    <source>
        <dbReference type="ARBA" id="ARBA00009437"/>
    </source>
</evidence>
<dbReference type="SUPFAM" id="SSF46785">
    <property type="entry name" value="Winged helix' DNA-binding domain"/>
    <property type="match status" value="1"/>
</dbReference>
<evidence type="ECO:0000259" key="5">
    <source>
        <dbReference type="PROSITE" id="PS50931"/>
    </source>
</evidence>
<dbReference type="InterPro" id="IPR000847">
    <property type="entry name" value="LysR_HTH_N"/>
</dbReference>
<feature type="domain" description="HTH lysR-type" evidence="5">
    <location>
        <begin position="6"/>
        <end position="63"/>
    </location>
</feature>
<evidence type="ECO:0000256" key="4">
    <source>
        <dbReference type="ARBA" id="ARBA00023163"/>
    </source>
</evidence>
<dbReference type="CDD" id="cd08459">
    <property type="entry name" value="PBP2_DntR_NahR_LinR_like"/>
    <property type="match status" value="1"/>
</dbReference>
<dbReference type="GO" id="GO:0003677">
    <property type="term" value="F:DNA binding"/>
    <property type="evidence" value="ECO:0007669"/>
    <property type="project" value="UniProtKB-KW"/>
</dbReference>
<reference evidence="7" key="1">
    <citation type="submission" date="2017-02" db="EMBL/GenBank/DDBJ databases">
        <title>Complete genome sequence of Cupriavidus necator strain NH9, a 3-chlorobenzoate degrader.</title>
        <authorList>
            <person name="Moriuchi R."/>
            <person name="Dohra H."/>
            <person name="Ogawa N."/>
        </authorList>
    </citation>
    <scope>NUCLEOTIDE SEQUENCE [LARGE SCALE GENOMIC DNA]</scope>
    <source>
        <strain evidence="7">NH9</strain>
    </source>
</reference>
<dbReference type="KEGG" id="cuh:BJN34_29245"/>
<sequence>MELHNVDLNLLVVFDHLLRLRTVSGAAKALGLSQPAVSNALARLRRIFDDDLFVRSAKGMLPTPLAQELAEPVSYALEALQNALNRKVSFDPRHSDRDFRLAMTDIGEIHFIPRLMGTLRELAPGVSVATVRNTAVNLAEEMSQGKVDLAVGHLPELTSEFFQRRLFRQRYVCMFRPGHALDKRTIRLRDFLEADHVVVTAAGTGHARADEILARQGVQRRIRLRVPHFAALADIVASTDLIATVTHKFAERSAKYFGLRYVKHPVDLPEIQINLFWHSRYHRDPANQWLRTQVFDLFSE</sequence>
<name>A0A1U9V0R1_CUPNE</name>
<dbReference type="Proteomes" id="UP000189627">
    <property type="component" value="Chromosome 2"/>
</dbReference>
<proteinExistence type="inferred from homology"/>
<dbReference type="InterPro" id="IPR036388">
    <property type="entry name" value="WH-like_DNA-bd_sf"/>
</dbReference>
<keyword evidence="4" id="KW-0804">Transcription</keyword>
<dbReference type="RefSeq" id="WP_078200276.1">
    <property type="nucleotide sequence ID" value="NZ_CP017758.1"/>
</dbReference>
<keyword evidence="2" id="KW-0805">Transcription regulation</keyword>
<dbReference type="AlphaFoldDB" id="A0A1U9V0R1"/>
<dbReference type="Pfam" id="PF03466">
    <property type="entry name" value="LysR_substrate"/>
    <property type="match status" value="1"/>
</dbReference>
<dbReference type="InterPro" id="IPR036390">
    <property type="entry name" value="WH_DNA-bd_sf"/>
</dbReference>
<dbReference type="SUPFAM" id="SSF53850">
    <property type="entry name" value="Periplasmic binding protein-like II"/>
    <property type="match status" value="1"/>
</dbReference>
<dbReference type="GO" id="GO:0003700">
    <property type="term" value="F:DNA-binding transcription factor activity"/>
    <property type="evidence" value="ECO:0007669"/>
    <property type="project" value="InterPro"/>
</dbReference>
<evidence type="ECO:0000256" key="3">
    <source>
        <dbReference type="ARBA" id="ARBA00023125"/>
    </source>
</evidence>
<evidence type="ECO:0000256" key="2">
    <source>
        <dbReference type="ARBA" id="ARBA00023015"/>
    </source>
</evidence>
<dbReference type="InterPro" id="IPR050389">
    <property type="entry name" value="LysR-type_TF"/>
</dbReference>
<accession>A0A1U9V0R1</accession>
<gene>
    <name evidence="6" type="ORF">BJN34_29245</name>
</gene>
<organism evidence="6 7">
    <name type="scientific">Cupriavidus necator</name>
    <name type="common">Alcaligenes eutrophus</name>
    <name type="synonym">Ralstonia eutropha</name>
    <dbReference type="NCBI Taxonomy" id="106590"/>
    <lineage>
        <taxon>Bacteria</taxon>
        <taxon>Pseudomonadati</taxon>
        <taxon>Pseudomonadota</taxon>
        <taxon>Betaproteobacteria</taxon>
        <taxon>Burkholderiales</taxon>
        <taxon>Burkholderiaceae</taxon>
        <taxon>Cupriavidus</taxon>
    </lineage>
</organism>
<dbReference type="Gene3D" id="3.40.190.10">
    <property type="entry name" value="Periplasmic binding protein-like II"/>
    <property type="match status" value="2"/>
</dbReference>
<dbReference type="Gene3D" id="1.10.10.10">
    <property type="entry name" value="Winged helix-like DNA-binding domain superfamily/Winged helix DNA-binding domain"/>
    <property type="match status" value="1"/>
</dbReference>
<dbReference type="PROSITE" id="PS50931">
    <property type="entry name" value="HTH_LYSR"/>
    <property type="match status" value="1"/>
</dbReference>